<dbReference type="Proteomes" id="UP000789702">
    <property type="component" value="Unassembled WGS sequence"/>
</dbReference>
<proteinExistence type="predicted"/>
<evidence type="ECO:0000313" key="1">
    <source>
        <dbReference type="EMBL" id="CAG8718533.1"/>
    </source>
</evidence>
<comment type="caution">
    <text evidence="1">The sequence shown here is derived from an EMBL/GenBank/DDBJ whole genome shotgun (WGS) entry which is preliminary data.</text>
</comment>
<keyword evidence="2" id="KW-1185">Reference proteome</keyword>
<feature type="non-terminal residue" evidence="1">
    <location>
        <position position="55"/>
    </location>
</feature>
<reference evidence="1" key="1">
    <citation type="submission" date="2021-06" db="EMBL/GenBank/DDBJ databases">
        <authorList>
            <person name="Kallberg Y."/>
            <person name="Tangrot J."/>
            <person name="Rosling A."/>
        </authorList>
    </citation>
    <scope>NUCLEOTIDE SEQUENCE</scope>
    <source>
        <strain evidence="1">IL203A</strain>
    </source>
</reference>
<name>A0ACA9PQ97_9GLOM</name>
<dbReference type="EMBL" id="CAJVPU010032045">
    <property type="protein sequence ID" value="CAG8718533.1"/>
    <property type="molecule type" value="Genomic_DNA"/>
</dbReference>
<evidence type="ECO:0000313" key="2">
    <source>
        <dbReference type="Proteomes" id="UP000789702"/>
    </source>
</evidence>
<organism evidence="1 2">
    <name type="scientific">Dentiscutata heterogama</name>
    <dbReference type="NCBI Taxonomy" id="1316150"/>
    <lineage>
        <taxon>Eukaryota</taxon>
        <taxon>Fungi</taxon>
        <taxon>Fungi incertae sedis</taxon>
        <taxon>Mucoromycota</taxon>
        <taxon>Glomeromycotina</taxon>
        <taxon>Glomeromycetes</taxon>
        <taxon>Diversisporales</taxon>
        <taxon>Gigasporaceae</taxon>
        <taxon>Dentiscutata</taxon>
    </lineage>
</organism>
<sequence>MSSPRNLETSAPGYNPYKGDSSGGDNRFLSDYDANRESFSTEITSASDNILYPEE</sequence>
<gene>
    <name evidence="1" type="ORF">DHETER_LOCUS12690</name>
</gene>
<accession>A0ACA9PQ97</accession>
<protein>
    <submittedName>
        <fullName evidence="1">12594_t:CDS:1</fullName>
    </submittedName>
</protein>